<dbReference type="Proteomes" id="UP000751190">
    <property type="component" value="Unassembled WGS sequence"/>
</dbReference>
<gene>
    <name evidence="2" type="ORF">KFE25_008841</name>
</gene>
<keyword evidence="3" id="KW-1185">Reference proteome</keyword>
<dbReference type="OrthoDB" id="10492578at2759"/>
<feature type="region of interest" description="Disordered" evidence="1">
    <location>
        <begin position="216"/>
        <end position="242"/>
    </location>
</feature>
<name>A0A8J6CHN5_DIALT</name>
<organism evidence="2 3">
    <name type="scientific">Diacronema lutheri</name>
    <name type="common">Unicellular marine alga</name>
    <name type="synonym">Monochrysis lutheri</name>
    <dbReference type="NCBI Taxonomy" id="2081491"/>
    <lineage>
        <taxon>Eukaryota</taxon>
        <taxon>Haptista</taxon>
        <taxon>Haptophyta</taxon>
        <taxon>Pavlovophyceae</taxon>
        <taxon>Pavlovales</taxon>
        <taxon>Pavlovaceae</taxon>
        <taxon>Diacronema</taxon>
    </lineage>
</organism>
<proteinExistence type="predicted"/>
<accession>A0A8J6CHN5</accession>
<dbReference type="EMBL" id="JAGTXO010000001">
    <property type="protein sequence ID" value="KAG8470420.1"/>
    <property type="molecule type" value="Genomic_DNA"/>
</dbReference>
<evidence type="ECO:0000313" key="3">
    <source>
        <dbReference type="Proteomes" id="UP000751190"/>
    </source>
</evidence>
<sequence>MAVVRSLALVHPKASKELLADTLVALSAAPRPCQRVVSVDMYLIAAGSRREEAREGTIHVVRLDQTCTHIIHGATITQVDVDVVHGLVNARALAHRPGGSIRAEFAEEYLCGEFTVRRGRVYHRSAVQCDVLEVELGARDPSSVASAQAAVADFIAQALPAELFSVGAEQELATGGRSGANAYAGLAGAVHPQREAGQREGESTLFVQVARAFGGDTAESNGAKGAARGDLKATAGSRLPMS</sequence>
<dbReference type="AlphaFoldDB" id="A0A8J6CHN5"/>
<comment type="caution">
    <text evidence="2">The sequence shown here is derived from an EMBL/GenBank/DDBJ whole genome shotgun (WGS) entry which is preliminary data.</text>
</comment>
<reference evidence="2" key="1">
    <citation type="submission" date="2021-05" db="EMBL/GenBank/DDBJ databases">
        <title>The genome of the haptophyte Pavlova lutheri (Diacronema luteri, Pavlovales) - a model for lipid biosynthesis in eukaryotic algae.</title>
        <authorList>
            <person name="Hulatt C.J."/>
            <person name="Posewitz M.C."/>
        </authorList>
    </citation>
    <scope>NUCLEOTIDE SEQUENCE</scope>
    <source>
        <strain evidence="2">NIVA-4/92</strain>
    </source>
</reference>
<evidence type="ECO:0000313" key="2">
    <source>
        <dbReference type="EMBL" id="KAG8470420.1"/>
    </source>
</evidence>
<evidence type="ECO:0000256" key="1">
    <source>
        <dbReference type="SAM" id="MobiDB-lite"/>
    </source>
</evidence>
<protein>
    <submittedName>
        <fullName evidence="2">Uncharacterized protein</fullName>
    </submittedName>
</protein>